<dbReference type="InterPro" id="IPR003593">
    <property type="entry name" value="AAA+_ATPase"/>
</dbReference>
<dbReference type="SUPFAM" id="SSF52540">
    <property type="entry name" value="P-loop containing nucleoside triphosphate hydrolases"/>
    <property type="match status" value="1"/>
</dbReference>
<evidence type="ECO:0000256" key="3">
    <source>
        <dbReference type="ARBA" id="ARBA00022448"/>
    </source>
</evidence>
<feature type="transmembrane region" description="Helical" evidence="9">
    <location>
        <begin position="439"/>
        <end position="463"/>
    </location>
</feature>
<keyword evidence="8 9" id="KW-0472">Membrane</keyword>
<organism evidence="11 12">
    <name type="scientific">Plectus sambesii</name>
    <dbReference type="NCBI Taxonomy" id="2011161"/>
    <lineage>
        <taxon>Eukaryota</taxon>
        <taxon>Metazoa</taxon>
        <taxon>Ecdysozoa</taxon>
        <taxon>Nematoda</taxon>
        <taxon>Chromadorea</taxon>
        <taxon>Plectida</taxon>
        <taxon>Plectina</taxon>
        <taxon>Plectoidea</taxon>
        <taxon>Plectidae</taxon>
        <taxon>Plectus</taxon>
    </lineage>
</organism>
<proteinExistence type="inferred from homology"/>
<dbReference type="AlphaFoldDB" id="A0A914UZF9"/>
<evidence type="ECO:0000256" key="5">
    <source>
        <dbReference type="ARBA" id="ARBA00022741"/>
    </source>
</evidence>
<accession>A0A914UZF9</accession>
<dbReference type="PANTHER" id="PTHR48041:SF113">
    <property type="entry name" value="ATP-BINDING CASSETTE SUB-FAMILY G MEMBER 5"/>
    <property type="match status" value="1"/>
</dbReference>
<dbReference type="FunFam" id="3.40.50.300:FF:001473">
    <property type="entry name" value="ATP-binding cassette transporter"/>
    <property type="match status" value="1"/>
</dbReference>
<evidence type="ECO:0000256" key="4">
    <source>
        <dbReference type="ARBA" id="ARBA00022692"/>
    </source>
</evidence>
<evidence type="ECO:0000313" key="12">
    <source>
        <dbReference type="WBParaSite" id="PSAMB.scaffold136size73733.g2458.t1"/>
    </source>
</evidence>
<dbReference type="Pfam" id="PF01061">
    <property type="entry name" value="ABC2_membrane"/>
    <property type="match status" value="1"/>
</dbReference>
<comment type="subcellular location">
    <subcellularLocation>
        <location evidence="1">Membrane</location>
        <topology evidence="1">Multi-pass membrane protein</topology>
    </subcellularLocation>
</comment>
<name>A0A914UZF9_9BILA</name>
<feature type="transmembrane region" description="Helical" evidence="9">
    <location>
        <begin position="505"/>
        <end position="524"/>
    </location>
</feature>
<evidence type="ECO:0000256" key="6">
    <source>
        <dbReference type="ARBA" id="ARBA00022840"/>
    </source>
</evidence>
<keyword evidence="11" id="KW-1185">Reference proteome</keyword>
<evidence type="ECO:0000256" key="7">
    <source>
        <dbReference type="ARBA" id="ARBA00022989"/>
    </source>
</evidence>
<dbReference type="GO" id="GO:0005524">
    <property type="term" value="F:ATP binding"/>
    <property type="evidence" value="ECO:0007669"/>
    <property type="project" value="UniProtKB-KW"/>
</dbReference>
<evidence type="ECO:0000256" key="9">
    <source>
        <dbReference type="SAM" id="Phobius"/>
    </source>
</evidence>
<dbReference type="InterPro" id="IPR027417">
    <property type="entry name" value="P-loop_NTPase"/>
</dbReference>
<feature type="transmembrane region" description="Helical" evidence="9">
    <location>
        <begin position="367"/>
        <end position="384"/>
    </location>
</feature>
<dbReference type="SMART" id="SM00382">
    <property type="entry name" value="AAA"/>
    <property type="match status" value="1"/>
</dbReference>
<comment type="similarity">
    <text evidence="2">Belongs to the ABC transporter superfamily. ABCG family. Eye pigment precursor importer (TC 3.A.1.204) subfamily.</text>
</comment>
<dbReference type="InterPro" id="IPR050352">
    <property type="entry name" value="ABCG_transporters"/>
</dbReference>
<dbReference type="InterPro" id="IPR003439">
    <property type="entry name" value="ABC_transporter-like_ATP-bd"/>
</dbReference>
<evidence type="ECO:0000256" key="1">
    <source>
        <dbReference type="ARBA" id="ARBA00004141"/>
    </source>
</evidence>
<feature type="transmembrane region" description="Helical" evidence="9">
    <location>
        <begin position="605"/>
        <end position="629"/>
    </location>
</feature>
<dbReference type="InterPro" id="IPR013525">
    <property type="entry name" value="ABC2_TM"/>
</dbReference>
<evidence type="ECO:0000259" key="10">
    <source>
        <dbReference type="PROSITE" id="PS50893"/>
    </source>
</evidence>
<dbReference type="GO" id="GO:0140359">
    <property type="term" value="F:ABC-type transporter activity"/>
    <property type="evidence" value="ECO:0007669"/>
    <property type="project" value="InterPro"/>
</dbReference>
<sequence length="642" mass="72793">MAPIMNGNGIKSDQPIGSDYSLECHNLSYIRSFTSGRWYSKIFNPPITAQFLKDVNMEVHGGEIMGVVGSGGSGKTTLLNVIARRVQGTTGGSALLNRRPMTAKAFEHHCAYVSFKQALIPTLCVKETLHYQAELTLGPAMTSKEKNDRVLVIMHDLELLSHAHQKIENLSESSRRRLMIAIQLIRDPLLILIDEPTKDIDALSSYQLMYNLFQYTKRYNRMVVVTMMMPRSDIYQLFDRITILFFGETVYSGYTKQMPVYFRQIGYPCPAYENPAIYYLSLATVDRETSERYLETQEQAVKLIEIFKGQGEPFGQYRIPAEGYGYGSDPIPLSQLGRPDSIKKFTVLLRRNWATLFSRKQLLCARLFLLPLAACFITLFYYEMQPSKSLPQSKAGLLFNCIAFVSYLATALTSVSFSVHRTRYYQESWDGAYGGVSCVLAHLFSMLLFDLFSIFATAAIIFWPSNLTGSPIEYIKFAAVLWTCFQYSQLHTICWMVFVKSAYKAFALSSTITSITLILAGAFLKAYATYKIATDWITYVTYASIFRYASAALNYNQIESIGSLNCSLTEATDFQRVPLADFCRWENGSSYLREIYSESTVFPDYWSNFAACFVAVGALGLITIVLYAIPLPHVVERKFRYK</sequence>
<keyword evidence="5" id="KW-0547">Nucleotide-binding</keyword>
<keyword evidence="3" id="KW-0813">Transport</keyword>
<dbReference type="PROSITE" id="PS50893">
    <property type="entry name" value="ABC_TRANSPORTER_2"/>
    <property type="match status" value="1"/>
</dbReference>
<feature type="transmembrane region" description="Helical" evidence="9">
    <location>
        <begin position="396"/>
        <end position="419"/>
    </location>
</feature>
<evidence type="ECO:0000256" key="2">
    <source>
        <dbReference type="ARBA" id="ARBA00005814"/>
    </source>
</evidence>
<keyword evidence="4 9" id="KW-0812">Transmembrane</keyword>
<protein>
    <submittedName>
        <fullName evidence="12">ABC transporter domain-containing protein</fullName>
    </submittedName>
</protein>
<dbReference type="GO" id="GO:0043190">
    <property type="term" value="C:ATP-binding cassette (ABC) transporter complex"/>
    <property type="evidence" value="ECO:0007669"/>
    <property type="project" value="TreeGrafter"/>
</dbReference>
<reference evidence="12" key="1">
    <citation type="submission" date="2022-11" db="UniProtKB">
        <authorList>
            <consortium name="WormBaseParasite"/>
        </authorList>
    </citation>
    <scope>IDENTIFICATION</scope>
</reference>
<keyword evidence="7 9" id="KW-1133">Transmembrane helix</keyword>
<dbReference type="GO" id="GO:0016887">
    <property type="term" value="F:ATP hydrolysis activity"/>
    <property type="evidence" value="ECO:0007669"/>
    <property type="project" value="InterPro"/>
</dbReference>
<keyword evidence="6" id="KW-0067">ATP-binding</keyword>
<evidence type="ECO:0000313" key="11">
    <source>
        <dbReference type="Proteomes" id="UP000887566"/>
    </source>
</evidence>
<feature type="domain" description="ABC transporter" evidence="10">
    <location>
        <begin position="22"/>
        <end position="271"/>
    </location>
</feature>
<dbReference type="WBParaSite" id="PSAMB.scaffold136size73733.g2458.t1">
    <property type="protein sequence ID" value="PSAMB.scaffold136size73733.g2458.t1"/>
    <property type="gene ID" value="PSAMB.scaffold136size73733.g2458"/>
</dbReference>
<dbReference type="Gene3D" id="3.40.50.300">
    <property type="entry name" value="P-loop containing nucleotide triphosphate hydrolases"/>
    <property type="match status" value="1"/>
</dbReference>
<dbReference type="PANTHER" id="PTHR48041">
    <property type="entry name" value="ABC TRANSPORTER G FAMILY MEMBER 28"/>
    <property type="match status" value="1"/>
</dbReference>
<dbReference type="Proteomes" id="UP000887566">
    <property type="component" value="Unplaced"/>
</dbReference>
<feature type="transmembrane region" description="Helical" evidence="9">
    <location>
        <begin position="475"/>
        <end position="499"/>
    </location>
</feature>
<dbReference type="Pfam" id="PF00005">
    <property type="entry name" value="ABC_tran"/>
    <property type="match status" value="1"/>
</dbReference>
<evidence type="ECO:0000256" key="8">
    <source>
        <dbReference type="ARBA" id="ARBA00023136"/>
    </source>
</evidence>